<sequence length="177" mass="19507">MPTHLQHLQFPPALSFAATTIPAVAPYCISTIYLAPPPATNFFYSAALLSADHHAGTPSAFAVPPTIAQTVGDPWYTDSVSQPSTADKRGKWWAGRRLTCVVGGTAPVALTAMTDSDPKTPQDLSDFADNLLKKLQEKFQVLSDQLTQRHIFLHKYKYNTLAFLKGWFTFQLTFSMS</sequence>
<organism evidence="1 2">
    <name type="scientific">Xenopus laevis</name>
    <name type="common">African clawed frog</name>
    <dbReference type="NCBI Taxonomy" id="8355"/>
    <lineage>
        <taxon>Eukaryota</taxon>
        <taxon>Metazoa</taxon>
        <taxon>Chordata</taxon>
        <taxon>Craniata</taxon>
        <taxon>Vertebrata</taxon>
        <taxon>Euteleostomi</taxon>
        <taxon>Amphibia</taxon>
        <taxon>Batrachia</taxon>
        <taxon>Anura</taxon>
        <taxon>Pipoidea</taxon>
        <taxon>Pipidae</taxon>
        <taxon>Xenopodinae</taxon>
        <taxon>Xenopus</taxon>
        <taxon>Xenopus</taxon>
    </lineage>
</organism>
<dbReference type="Gene3D" id="1.20.5.430">
    <property type="match status" value="1"/>
</dbReference>
<evidence type="ECO:0000313" key="2">
    <source>
        <dbReference type="Proteomes" id="UP000694892"/>
    </source>
</evidence>
<name>A0A974CPC7_XENLA</name>
<accession>A0A974CPC7</accession>
<protein>
    <submittedName>
        <fullName evidence="1">Uncharacterized protein</fullName>
    </submittedName>
</protein>
<gene>
    <name evidence="1" type="ORF">XELAEV_18031745mg</name>
</gene>
<evidence type="ECO:0000313" key="1">
    <source>
        <dbReference type="EMBL" id="OCT76542.1"/>
    </source>
</evidence>
<dbReference type="Proteomes" id="UP000694892">
    <property type="component" value="Chromosome 6L"/>
</dbReference>
<dbReference type="EMBL" id="CM004476">
    <property type="protein sequence ID" value="OCT76542.1"/>
    <property type="molecule type" value="Genomic_DNA"/>
</dbReference>
<proteinExistence type="predicted"/>
<reference evidence="2" key="1">
    <citation type="journal article" date="2016" name="Nature">
        <title>Genome evolution in the allotetraploid frog Xenopus laevis.</title>
        <authorList>
            <person name="Session A.M."/>
            <person name="Uno Y."/>
            <person name="Kwon T."/>
            <person name="Chapman J.A."/>
            <person name="Toyoda A."/>
            <person name="Takahashi S."/>
            <person name="Fukui A."/>
            <person name="Hikosaka A."/>
            <person name="Suzuki A."/>
            <person name="Kondo M."/>
            <person name="van Heeringen S.J."/>
            <person name="Quigley I."/>
            <person name="Heinz S."/>
            <person name="Ogino H."/>
            <person name="Ochi H."/>
            <person name="Hellsten U."/>
            <person name="Lyons J.B."/>
            <person name="Simakov O."/>
            <person name="Putnam N."/>
            <person name="Stites J."/>
            <person name="Kuroki Y."/>
            <person name="Tanaka T."/>
            <person name="Michiue T."/>
            <person name="Watanabe M."/>
            <person name="Bogdanovic O."/>
            <person name="Lister R."/>
            <person name="Georgiou G."/>
            <person name="Paranjpe S.S."/>
            <person name="van Kruijsbergen I."/>
            <person name="Shu S."/>
            <person name="Carlson J."/>
            <person name="Kinoshita T."/>
            <person name="Ohta Y."/>
            <person name="Mawaribuchi S."/>
            <person name="Jenkins J."/>
            <person name="Grimwood J."/>
            <person name="Schmutz J."/>
            <person name="Mitros T."/>
            <person name="Mozaffari S.V."/>
            <person name="Suzuki Y."/>
            <person name="Haramoto Y."/>
            <person name="Yamamoto T.S."/>
            <person name="Takagi C."/>
            <person name="Heald R."/>
            <person name="Miller K."/>
            <person name="Haudenschild C."/>
            <person name="Kitzman J."/>
            <person name="Nakayama T."/>
            <person name="Izutsu Y."/>
            <person name="Robert J."/>
            <person name="Fortriede J."/>
            <person name="Burns K."/>
            <person name="Lotay V."/>
            <person name="Karimi K."/>
            <person name="Yasuoka Y."/>
            <person name="Dichmann D.S."/>
            <person name="Flajnik M.F."/>
            <person name="Houston D.W."/>
            <person name="Shendure J."/>
            <person name="DuPasquier L."/>
            <person name="Vize P.D."/>
            <person name="Zorn A.M."/>
            <person name="Ito M."/>
            <person name="Marcotte E.M."/>
            <person name="Wallingford J.B."/>
            <person name="Ito Y."/>
            <person name="Asashima M."/>
            <person name="Ueno N."/>
            <person name="Matsuda Y."/>
            <person name="Veenstra G.J."/>
            <person name="Fujiyama A."/>
            <person name="Harland R.M."/>
            <person name="Taira M."/>
            <person name="Rokhsar D.S."/>
        </authorList>
    </citation>
    <scope>NUCLEOTIDE SEQUENCE [LARGE SCALE GENOMIC DNA]</scope>
    <source>
        <strain evidence="2">J</strain>
    </source>
</reference>
<dbReference type="AlphaFoldDB" id="A0A974CPC7"/>